<dbReference type="RefSeq" id="WP_238847246.1">
    <property type="nucleotide sequence ID" value="NZ_CP046172.1"/>
</dbReference>
<keyword evidence="3" id="KW-1185">Reference proteome</keyword>
<dbReference type="Gene3D" id="3.10.450.50">
    <property type="match status" value="1"/>
</dbReference>
<dbReference type="KEGG" id="nah:F5544_14560"/>
<evidence type="ECO:0000313" key="3">
    <source>
        <dbReference type="Proteomes" id="UP000503540"/>
    </source>
</evidence>
<organism evidence="2 3">
    <name type="scientific">Nocardia arthritidis</name>
    <dbReference type="NCBI Taxonomy" id="228602"/>
    <lineage>
        <taxon>Bacteria</taxon>
        <taxon>Bacillati</taxon>
        <taxon>Actinomycetota</taxon>
        <taxon>Actinomycetes</taxon>
        <taxon>Mycobacteriales</taxon>
        <taxon>Nocardiaceae</taxon>
        <taxon>Nocardia</taxon>
    </lineage>
</organism>
<dbReference type="AlphaFoldDB" id="A0A6G9YCK3"/>
<evidence type="ECO:0000313" key="2">
    <source>
        <dbReference type="EMBL" id="QIS10797.1"/>
    </source>
</evidence>
<gene>
    <name evidence="2" type="ORF">F5544_14560</name>
</gene>
<dbReference type="Pfam" id="PF14534">
    <property type="entry name" value="DUF4440"/>
    <property type="match status" value="1"/>
</dbReference>
<dbReference type="SUPFAM" id="SSF54427">
    <property type="entry name" value="NTF2-like"/>
    <property type="match status" value="1"/>
</dbReference>
<dbReference type="NCBIfam" id="TIGR02246">
    <property type="entry name" value="SgcJ/EcaC family oxidoreductase"/>
    <property type="match status" value="1"/>
</dbReference>
<accession>A0A6G9YCK3</accession>
<dbReference type="InterPro" id="IPR011944">
    <property type="entry name" value="Steroid_delta5-4_isomerase"/>
</dbReference>
<dbReference type="InterPro" id="IPR027843">
    <property type="entry name" value="DUF4440"/>
</dbReference>
<dbReference type="EMBL" id="CP046172">
    <property type="protein sequence ID" value="QIS10797.1"/>
    <property type="molecule type" value="Genomic_DNA"/>
</dbReference>
<protein>
    <submittedName>
        <fullName evidence="2">SgcJ/EcaC family oxidoreductase</fullName>
    </submittedName>
</protein>
<reference evidence="2 3" key="1">
    <citation type="journal article" date="2019" name="ACS Chem. Biol.">
        <title>Identification and Mobilization of a Cryptic Antibiotic Biosynthesis Gene Locus from a Human-Pathogenic Nocardia Isolate.</title>
        <authorList>
            <person name="Herisse M."/>
            <person name="Ishida K."/>
            <person name="Porter J.L."/>
            <person name="Howden B."/>
            <person name="Hertweck C."/>
            <person name="Stinear T.P."/>
            <person name="Pidot S.J."/>
        </authorList>
    </citation>
    <scope>NUCLEOTIDE SEQUENCE [LARGE SCALE GENOMIC DNA]</scope>
    <source>
        <strain evidence="2 3">AUSMDU00012717</strain>
    </source>
</reference>
<dbReference type="InterPro" id="IPR032710">
    <property type="entry name" value="NTF2-like_dom_sf"/>
</dbReference>
<feature type="domain" description="DUF4440" evidence="1">
    <location>
        <begin position="43"/>
        <end position="155"/>
    </location>
</feature>
<proteinExistence type="predicted"/>
<evidence type="ECO:0000259" key="1">
    <source>
        <dbReference type="Pfam" id="PF14534"/>
    </source>
</evidence>
<sequence length="171" mass="18299">MPPSSAPSPPSSTPVCASCAPDYLEGRNMMYDNTIESGDRAALLALERAQAAAWAAGDGAAFAATCTEDVDFVSVIGEFIRGRSELAKVMQDGFDGFMKGTRWSEPREVTIRFPAPDLAVMVTNGVCVLRDGAETCRPEDLSIQTRTAVKADGSWLFTSFQNTRIRPSGPA</sequence>
<dbReference type="Proteomes" id="UP000503540">
    <property type="component" value="Chromosome"/>
</dbReference>
<name>A0A6G9YCK3_9NOCA</name>